<sequence>MHGPFARHINRPCFPPGELSAPCISPLIRFTSLNPLSNMASAPSLSSNLAPSLDSTSLISKKFSTTTVPNTNSSSPPPPPSTPSRPTAFDTAKQLATPAPDLRTPPASPASPALADRVPVLAIRAPETRQRLIDTGLYLGNGFVRDGVMWARDGKANRLILKPAPGEPVDEAGMPIGEFTLAPLSMVAVISSSDYYLTSDGGYRGPSIYCGSFAEIKPSCALQKLYAPADVRFDEDYAEALKTLEWLQGAAATQGLAKRGLFMPSDDGRIKVRHVLFEPISSDDSSEDDADANVPSSLQVSRDPLGAEFTIAKWPTNSEVVRGELKEMKDTYDVIPIPAYDMYGDLISPKLYRIRLEGALVEVHFNLTHWSIGGRRGSATPAADTYTADLVSMRVIVPPKPRPVTPRKRKVSSMDPMAAASPTKKCRVFPRGMVGVC</sequence>
<reference evidence="1" key="2">
    <citation type="journal article" date="2022" name="New Phytol.">
        <title>Evolutionary transition to the ectomycorrhizal habit in the genomes of a hyperdiverse lineage of mushroom-forming fungi.</title>
        <authorList>
            <person name="Looney B."/>
            <person name="Miyauchi S."/>
            <person name="Morin E."/>
            <person name="Drula E."/>
            <person name="Courty P.E."/>
            <person name="Kohler A."/>
            <person name="Kuo A."/>
            <person name="LaButti K."/>
            <person name="Pangilinan J."/>
            <person name="Lipzen A."/>
            <person name="Riley R."/>
            <person name="Andreopoulos W."/>
            <person name="He G."/>
            <person name="Johnson J."/>
            <person name="Nolan M."/>
            <person name="Tritt A."/>
            <person name="Barry K.W."/>
            <person name="Grigoriev I.V."/>
            <person name="Nagy L.G."/>
            <person name="Hibbett D."/>
            <person name="Henrissat B."/>
            <person name="Matheny P.B."/>
            <person name="Labbe J."/>
            <person name="Martin F.M."/>
        </authorList>
    </citation>
    <scope>NUCLEOTIDE SEQUENCE</scope>
    <source>
        <strain evidence="1">HHB10654</strain>
    </source>
</reference>
<name>A0ACB8SF89_9AGAM</name>
<dbReference type="Proteomes" id="UP000814140">
    <property type="component" value="Unassembled WGS sequence"/>
</dbReference>
<organism evidence="1 2">
    <name type="scientific">Artomyces pyxidatus</name>
    <dbReference type="NCBI Taxonomy" id="48021"/>
    <lineage>
        <taxon>Eukaryota</taxon>
        <taxon>Fungi</taxon>
        <taxon>Dikarya</taxon>
        <taxon>Basidiomycota</taxon>
        <taxon>Agaricomycotina</taxon>
        <taxon>Agaricomycetes</taxon>
        <taxon>Russulales</taxon>
        <taxon>Auriscalpiaceae</taxon>
        <taxon>Artomyces</taxon>
    </lineage>
</organism>
<accession>A0ACB8SF89</accession>
<gene>
    <name evidence="1" type="ORF">BV25DRAFT_648934</name>
</gene>
<dbReference type="EMBL" id="MU277396">
    <property type="protein sequence ID" value="KAI0054548.1"/>
    <property type="molecule type" value="Genomic_DNA"/>
</dbReference>
<evidence type="ECO:0000313" key="1">
    <source>
        <dbReference type="EMBL" id="KAI0054548.1"/>
    </source>
</evidence>
<evidence type="ECO:0000313" key="2">
    <source>
        <dbReference type="Proteomes" id="UP000814140"/>
    </source>
</evidence>
<reference evidence="1" key="1">
    <citation type="submission" date="2021-03" db="EMBL/GenBank/DDBJ databases">
        <authorList>
            <consortium name="DOE Joint Genome Institute"/>
            <person name="Ahrendt S."/>
            <person name="Looney B.P."/>
            <person name="Miyauchi S."/>
            <person name="Morin E."/>
            <person name="Drula E."/>
            <person name="Courty P.E."/>
            <person name="Chicoki N."/>
            <person name="Fauchery L."/>
            <person name="Kohler A."/>
            <person name="Kuo A."/>
            <person name="Labutti K."/>
            <person name="Pangilinan J."/>
            <person name="Lipzen A."/>
            <person name="Riley R."/>
            <person name="Andreopoulos W."/>
            <person name="He G."/>
            <person name="Johnson J."/>
            <person name="Barry K.W."/>
            <person name="Grigoriev I.V."/>
            <person name="Nagy L."/>
            <person name="Hibbett D."/>
            <person name="Henrissat B."/>
            <person name="Matheny P.B."/>
            <person name="Labbe J."/>
            <person name="Martin F."/>
        </authorList>
    </citation>
    <scope>NUCLEOTIDE SEQUENCE</scope>
    <source>
        <strain evidence="1">HHB10654</strain>
    </source>
</reference>
<proteinExistence type="predicted"/>
<keyword evidence="2" id="KW-1185">Reference proteome</keyword>
<comment type="caution">
    <text evidence="1">The sequence shown here is derived from an EMBL/GenBank/DDBJ whole genome shotgun (WGS) entry which is preliminary data.</text>
</comment>
<protein>
    <submittedName>
        <fullName evidence="1">Uncharacterized protein</fullName>
    </submittedName>
</protein>